<dbReference type="EMBL" id="JABJNZ010000012">
    <property type="protein sequence ID" value="MBT4870025.1"/>
    <property type="molecule type" value="Genomic_DNA"/>
</dbReference>
<dbReference type="AlphaFoldDB" id="A0A8T5GDI5"/>
<reference evidence="1" key="1">
    <citation type="journal article" date="2021" name="ISME J.">
        <title>Mercury methylation by metabolically versatile and cosmopolitan marine bacteria.</title>
        <authorList>
            <person name="Lin H."/>
            <person name="Ascher D.B."/>
            <person name="Myung Y."/>
            <person name="Lamborg C.H."/>
            <person name="Hallam S.J."/>
            <person name="Gionfriddo C.M."/>
            <person name="Holt K.E."/>
            <person name="Moreau J.W."/>
        </authorList>
    </citation>
    <scope>NUCLEOTIDE SEQUENCE</scope>
    <source>
        <strain evidence="1">SI075_bin30</strain>
    </source>
</reference>
<protein>
    <submittedName>
        <fullName evidence="1">Uncharacterized protein</fullName>
    </submittedName>
</protein>
<accession>A0A8T5GDI5</accession>
<gene>
    <name evidence="1" type="ORF">HON47_00425</name>
</gene>
<name>A0A8T5GDI5_9ARCH</name>
<evidence type="ECO:0000313" key="2">
    <source>
        <dbReference type="Proteomes" id="UP000722459"/>
    </source>
</evidence>
<sequence length="96" mass="11264">MGRMHARQIRSTMLHTSFEGIIERMDVVKRQRLTAQEKVSVVESLQQYKQNQRIYDLGKNQLKVLDELIRRAKKAKTRKDLLSIHSNTCTLGLKKQ</sequence>
<dbReference type="Proteomes" id="UP000722459">
    <property type="component" value="Unassembled WGS sequence"/>
</dbReference>
<comment type="caution">
    <text evidence="1">The sequence shown here is derived from an EMBL/GenBank/DDBJ whole genome shotgun (WGS) entry which is preliminary data.</text>
</comment>
<organism evidence="1 2">
    <name type="scientific">Candidatus Iainarchaeum sp</name>
    <dbReference type="NCBI Taxonomy" id="3101447"/>
    <lineage>
        <taxon>Archaea</taxon>
        <taxon>Candidatus Iainarchaeota</taxon>
        <taxon>Candidatus Iainarchaeia</taxon>
        <taxon>Candidatus Iainarchaeales</taxon>
        <taxon>Candidatus Iainarchaeaceae</taxon>
        <taxon>Candidatus Iainarchaeum</taxon>
    </lineage>
</organism>
<evidence type="ECO:0000313" key="1">
    <source>
        <dbReference type="EMBL" id="MBT4870025.1"/>
    </source>
</evidence>
<proteinExistence type="predicted"/>